<dbReference type="OrthoDB" id="1107553at2759"/>
<dbReference type="GO" id="GO:0005737">
    <property type="term" value="C:cytoplasm"/>
    <property type="evidence" value="ECO:0007669"/>
    <property type="project" value="UniProtKB-ARBA"/>
</dbReference>
<feature type="domain" description="FBA" evidence="2">
    <location>
        <begin position="66"/>
        <end position="247"/>
    </location>
</feature>
<dbReference type="Gene3D" id="2.60.120.260">
    <property type="entry name" value="Galactose-binding domain-like"/>
    <property type="match status" value="1"/>
</dbReference>
<reference evidence="3 4" key="1">
    <citation type="journal article" date="2018" name="Nat. Ecol. Evol.">
        <title>Shark genomes provide insights into elasmobranch evolution and the origin of vertebrates.</title>
        <authorList>
            <person name="Hara Y"/>
            <person name="Yamaguchi K"/>
            <person name="Onimaru K"/>
            <person name="Kadota M"/>
            <person name="Koyanagi M"/>
            <person name="Keeley SD"/>
            <person name="Tatsumi K"/>
            <person name="Tanaka K"/>
            <person name="Motone F"/>
            <person name="Kageyama Y"/>
            <person name="Nozu R"/>
            <person name="Adachi N"/>
            <person name="Nishimura O"/>
            <person name="Nakagawa R"/>
            <person name="Tanegashima C"/>
            <person name="Kiyatake I"/>
            <person name="Matsumoto R"/>
            <person name="Murakumo K"/>
            <person name="Nishida K"/>
            <person name="Terakita A"/>
            <person name="Kuratani S"/>
            <person name="Sato K"/>
            <person name="Hyodo S Kuraku.S."/>
        </authorList>
    </citation>
    <scope>NUCLEOTIDE SEQUENCE [LARGE SCALE GENOMIC DNA]</scope>
</reference>
<dbReference type="Proteomes" id="UP000288216">
    <property type="component" value="Unassembled WGS sequence"/>
</dbReference>
<evidence type="ECO:0000313" key="3">
    <source>
        <dbReference type="EMBL" id="GCB66853.1"/>
    </source>
</evidence>
<dbReference type="SMART" id="SM01198">
    <property type="entry name" value="FBA"/>
    <property type="match status" value="1"/>
</dbReference>
<gene>
    <name evidence="3" type="ORF">scyTo_0015051</name>
</gene>
<dbReference type="SMART" id="SM00256">
    <property type="entry name" value="FBOX"/>
    <property type="match status" value="1"/>
</dbReference>
<dbReference type="FunFam" id="2.60.120.260:FF:000012">
    <property type="entry name" value="F-box only protein 2"/>
    <property type="match status" value="1"/>
</dbReference>
<dbReference type="GO" id="GO:0031146">
    <property type="term" value="P:SCF-dependent proteasomal ubiquitin-dependent protein catabolic process"/>
    <property type="evidence" value="ECO:0007669"/>
    <property type="project" value="TreeGrafter"/>
</dbReference>
<name>A0A401P176_SCYTO</name>
<dbReference type="PROSITE" id="PS50181">
    <property type="entry name" value="FBOX"/>
    <property type="match status" value="1"/>
</dbReference>
<dbReference type="SUPFAM" id="SSF81383">
    <property type="entry name" value="F-box domain"/>
    <property type="match status" value="1"/>
</dbReference>
<dbReference type="InterPro" id="IPR008979">
    <property type="entry name" value="Galactose-bd-like_sf"/>
</dbReference>
<dbReference type="SUPFAM" id="SSF49785">
    <property type="entry name" value="Galactose-binding domain-like"/>
    <property type="match status" value="1"/>
</dbReference>
<dbReference type="PROSITE" id="PS51114">
    <property type="entry name" value="FBA"/>
    <property type="match status" value="1"/>
</dbReference>
<dbReference type="InterPro" id="IPR036047">
    <property type="entry name" value="F-box-like_dom_sf"/>
</dbReference>
<dbReference type="Pfam" id="PF12937">
    <property type="entry name" value="F-box-like"/>
    <property type="match status" value="1"/>
</dbReference>
<dbReference type="OMA" id="CLYELCV"/>
<dbReference type="GO" id="GO:0061630">
    <property type="term" value="F:ubiquitin protein ligase activity"/>
    <property type="evidence" value="ECO:0007669"/>
    <property type="project" value="TreeGrafter"/>
</dbReference>
<comment type="caution">
    <text evidence="3">The sequence shown here is derived from an EMBL/GenBank/DDBJ whole genome shotgun (WGS) entry which is preliminary data.</text>
</comment>
<proteinExistence type="predicted"/>
<dbReference type="InterPro" id="IPR039752">
    <property type="entry name" value="F-box_only"/>
</dbReference>
<dbReference type="GO" id="GO:0019005">
    <property type="term" value="C:SCF ubiquitin ligase complex"/>
    <property type="evidence" value="ECO:0007669"/>
    <property type="project" value="TreeGrafter"/>
</dbReference>
<dbReference type="GO" id="GO:0036503">
    <property type="term" value="P:ERAD pathway"/>
    <property type="evidence" value="ECO:0007669"/>
    <property type="project" value="TreeGrafter"/>
</dbReference>
<sequence>MAAMEYLPEQVLLKILSYIPQKELVLICRLVCQQWKELVDGLNLQFPDEGLPKQNQGGKAEDWDAFYFCTSVKNNLIKNPCGEEEFSFWELTNNDGDGWKIEDLPGDNGKPFPNEHIQKYFVTSFEWCQKSQLINLVSEGFEAETLDNAQPPITVRDWYAGRHDSGFDYELHVELLSEDMSMIQEYQTDKIHEPQWGDAEWKEISNIFTNYGPGVRYVKFTHGGKDSQRWAGWYGARITNSAVTVEQ</sequence>
<evidence type="ECO:0008006" key="5">
    <source>
        <dbReference type="Google" id="ProtNLM"/>
    </source>
</evidence>
<dbReference type="Pfam" id="PF04300">
    <property type="entry name" value="FBA"/>
    <property type="match status" value="1"/>
</dbReference>
<feature type="domain" description="F-box" evidence="1">
    <location>
        <begin position="1"/>
        <end position="49"/>
    </location>
</feature>
<dbReference type="EMBL" id="BFAA01008341">
    <property type="protein sequence ID" value="GCB66853.1"/>
    <property type="molecule type" value="Genomic_DNA"/>
</dbReference>
<protein>
    <recommendedName>
        <fullName evidence="5">F-box domain-containing protein</fullName>
    </recommendedName>
</protein>
<evidence type="ECO:0000259" key="1">
    <source>
        <dbReference type="PROSITE" id="PS50181"/>
    </source>
</evidence>
<dbReference type="STRING" id="75743.A0A401P176"/>
<evidence type="ECO:0000313" key="4">
    <source>
        <dbReference type="Proteomes" id="UP000288216"/>
    </source>
</evidence>
<dbReference type="PANTHER" id="PTHR12125">
    <property type="entry name" value="F-BOX ONLY PROTEIN 6-LIKE PROTEIN"/>
    <property type="match status" value="1"/>
</dbReference>
<keyword evidence="4" id="KW-1185">Reference proteome</keyword>
<dbReference type="PANTHER" id="PTHR12125:SF5">
    <property type="entry name" value="F-BOX DOMAIN-CONTAINING PROTEIN"/>
    <property type="match status" value="1"/>
</dbReference>
<evidence type="ECO:0000259" key="2">
    <source>
        <dbReference type="PROSITE" id="PS51114"/>
    </source>
</evidence>
<dbReference type="AlphaFoldDB" id="A0A401P176"/>
<dbReference type="InterPro" id="IPR001810">
    <property type="entry name" value="F-box_dom"/>
</dbReference>
<accession>A0A401P176</accession>
<dbReference type="InterPro" id="IPR007397">
    <property type="entry name" value="F-box-assoc_dom"/>
</dbReference>
<organism evidence="3 4">
    <name type="scientific">Scyliorhinus torazame</name>
    <name type="common">Cloudy catshark</name>
    <name type="synonym">Catulus torazame</name>
    <dbReference type="NCBI Taxonomy" id="75743"/>
    <lineage>
        <taxon>Eukaryota</taxon>
        <taxon>Metazoa</taxon>
        <taxon>Chordata</taxon>
        <taxon>Craniata</taxon>
        <taxon>Vertebrata</taxon>
        <taxon>Chondrichthyes</taxon>
        <taxon>Elasmobranchii</taxon>
        <taxon>Galeomorphii</taxon>
        <taxon>Galeoidea</taxon>
        <taxon>Carcharhiniformes</taxon>
        <taxon>Scyliorhinidae</taxon>
        <taxon>Scyliorhinus</taxon>
    </lineage>
</organism>
<dbReference type="Gene3D" id="1.20.1280.50">
    <property type="match status" value="1"/>
</dbReference>
<dbReference type="GO" id="GO:0006516">
    <property type="term" value="P:glycoprotein catabolic process"/>
    <property type="evidence" value="ECO:0007669"/>
    <property type="project" value="TreeGrafter"/>
</dbReference>